<dbReference type="HOGENOM" id="CLU_716991_0_0_9"/>
<dbReference type="AlphaFoldDB" id="A0A0B6ARF4"/>
<sequence length="385" mass="42423">MGHLLLVDSLIAGIVCIVLGILFRAHKTSKFLYGIGIVFGLIFVIGTVTHSPSNTETSSVTAEKVEANQKDSKDISELKALVTKGMTDKEFQKEKEKAVFQQSDLIALGNGEVGYVIKAEDGYVVADTNGKTISSVETFKTADEVEQYELNEVKKVYKDVRTVDAHYTASDLESLEDFDQKINEVLKRVNLTKKEFNELKLKDAKTLTSHEIEVMKAIRDSVSPLTKDTLLQKTIPAKDIEKYVDGSYTAVGGYVAKAEDVHDIASYKDFVESLRLDYTDGSGKRPFPEEGSTYGVIKFKSQAVSHVDIPYGTVFGGKTIDGPPCTLNGFTGSRNGETVPEFKFDNYYPPANGAELYQVVNGEEVLLATYMAEEKRFVPAVANPM</sequence>
<proteinExistence type="predicted"/>
<dbReference type="GeneID" id="93643045"/>
<gene>
    <name evidence="1" type="ORF">BG04_5082</name>
</gene>
<name>A0A0B6ARF4_PRIM2</name>
<protein>
    <submittedName>
        <fullName evidence="1">Uncharacterized protein</fullName>
    </submittedName>
</protein>
<reference evidence="1 2" key="1">
    <citation type="journal article" date="2015" name="Genome Announc.">
        <title>Complete genome sequences for 35 biothreat assay-relevant bacillus species.</title>
        <authorList>
            <person name="Johnson S.L."/>
            <person name="Daligault H.E."/>
            <person name="Davenport K.W."/>
            <person name="Jaissle J."/>
            <person name="Frey K.G."/>
            <person name="Ladner J.T."/>
            <person name="Broomall S.M."/>
            <person name="Bishop-Lilly K.A."/>
            <person name="Bruce D.C."/>
            <person name="Gibbons H.S."/>
            <person name="Coyne S.R."/>
            <person name="Lo C.C."/>
            <person name="Meincke L."/>
            <person name="Munk A.C."/>
            <person name="Koroleva G.I."/>
            <person name="Rosenzweig C.N."/>
            <person name="Palacios G.F."/>
            <person name="Redden C.L."/>
            <person name="Minogue T.D."/>
            <person name="Chain P.S."/>
        </authorList>
    </citation>
    <scope>NUCLEOTIDE SEQUENCE [LARGE SCALE GENOMIC DNA]</scope>
    <source>
        <strain evidence="2">ATCC 14581 / DSM 32 / JCM 2506 / NBRC 15308 / NCIMB 9376 / NCTC 10342 / NRRL B-14308 / VKM B-512</strain>
    </source>
</reference>
<evidence type="ECO:0000313" key="2">
    <source>
        <dbReference type="Proteomes" id="UP000031829"/>
    </source>
</evidence>
<organism evidence="1 2">
    <name type="scientific">Priestia megaterium (strain ATCC 14581 / DSM 32 / CCUG 1817 / JCM 2506 / NBRC 15308 / NCIMB 9376 / NCTC 10342 / NRRL B-14308 / VKM B-512 / Ford 19)</name>
    <name type="common">Bacillus megaterium</name>
    <dbReference type="NCBI Taxonomy" id="1348623"/>
    <lineage>
        <taxon>Bacteria</taxon>
        <taxon>Bacillati</taxon>
        <taxon>Bacillota</taxon>
        <taxon>Bacilli</taxon>
        <taxon>Bacillales</taxon>
        <taxon>Bacillaceae</taxon>
        <taxon>Priestia</taxon>
    </lineage>
</organism>
<evidence type="ECO:0000313" key="1">
    <source>
        <dbReference type="EMBL" id="AJI23732.1"/>
    </source>
</evidence>
<dbReference type="KEGG" id="bmeg:BG04_5082"/>
<accession>A0A0B6ARF4</accession>
<dbReference type="Proteomes" id="UP000031829">
    <property type="component" value="Chromosome"/>
</dbReference>
<dbReference type="EMBL" id="CP009920">
    <property type="protein sequence ID" value="AJI23732.1"/>
    <property type="molecule type" value="Genomic_DNA"/>
</dbReference>
<dbReference type="RefSeq" id="WP_034651529.1">
    <property type="nucleotide sequence ID" value="NZ_BCVB01000010.1"/>
</dbReference>